<dbReference type="InterPro" id="IPR016624">
    <property type="entry name" value="UCP014753"/>
</dbReference>
<dbReference type="PANTHER" id="PTHR35339">
    <property type="entry name" value="LINALOOL DEHYDRATASE_ISOMERASE DOMAIN-CONTAINING PROTEIN"/>
    <property type="match status" value="1"/>
</dbReference>
<dbReference type="AlphaFoldDB" id="A0A6C0DS08"/>
<organism evidence="2">
    <name type="scientific">viral metagenome</name>
    <dbReference type="NCBI Taxonomy" id="1070528"/>
    <lineage>
        <taxon>unclassified sequences</taxon>
        <taxon>metagenomes</taxon>
        <taxon>organismal metagenomes</taxon>
    </lineage>
</organism>
<evidence type="ECO:0000259" key="1">
    <source>
        <dbReference type="Pfam" id="PF10022"/>
    </source>
</evidence>
<dbReference type="SUPFAM" id="SSF48230">
    <property type="entry name" value="Chondroitin AC/alginate lyase"/>
    <property type="match status" value="1"/>
</dbReference>
<dbReference type="Pfam" id="PF10022">
    <property type="entry name" value="DUF2264"/>
    <property type="match status" value="1"/>
</dbReference>
<dbReference type="PIRSF" id="PIRSF014753">
    <property type="entry name" value="UCP014753"/>
    <property type="match status" value="1"/>
</dbReference>
<sequence length="364" mass="41594">MSVRKLWVDTLFRIVERPLTYLANGETWPLMNVQEKRGPTIGYLETLARITAGVAPWLASDSTEQATVCRDLVVRAIIENYDKMNWNSIQSLVEAAFLSLGFIRARAALWDPLPELVRKRLIERFKKVLTDQRKRQCTLTNNWILFYGICQALFVMVDAEPDRELIEQVIKTVEGLYIGDGFYSDGELFRIDYYNSYVFHSLYVEMLTVLGEDAKREIAIKRMIRYSEFLENLIAPDGTYPPLGRSIAYRLAVFQPIAHCVLLNRISDKQTYGQLRRALTSVLTNLFIRHDPFSDGFLTLGLCGHQPGIVEDYINSGSLYLTTLGFSVLGLSEDHPFWSAAEESTTQELCWSGKPFPPYKIAGF</sequence>
<reference evidence="2" key="1">
    <citation type="journal article" date="2020" name="Nature">
        <title>Giant virus diversity and host interactions through global metagenomics.</title>
        <authorList>
            <person name="Schulz F."/>
            <person name="Roux S."/>
            <person name="Paez-Espino D."/>
            <person name="Jungbluth S."/>
            <person name="Walsh D.A."/>
            <person name="Denef V.J."/>
            <person name="McMahon K.D."/>
            <person name="Konstantinidis K.T."/>
            <person name="Eloe-Fadrosh E.A."/>
            <person name="Kyrpides N.C."/>
            <person name="Woyke T."/>
        </authorList>
    </citation>
    <scope>NUCLEOTIDE SEQUENCE</scope>
    <source>
        <strain evidence="2">GVMAG-M-3300023174-57</strain>
    </source>
</reference>
<accession>A0A6C0DS08</accession>
<evidence type="ECO:0000313" key="2">
    <source>
        <dbReference type="EMBL" id="QHT19281.1"/>
    </source>
</evidence>
<name>A0A6C0DS08_9ZZZZ</name>
<dbReference type="EMBL" id="MN739664">
    <property type="protein sequence ID" value="QHT19281.1"/>
    <property type="molecule type" value="Genomic_DNA"/>
</dbReference>
<dbReference type="InterPro" id="IPR008929">
    <property type="entry name" value="Chondroitin_lyas"/>
</dbReference>
<proteinExistence type="predicted"/>
<feature type="domain" description="DUF2264" evidence="1">
    <location>
        <begin position="4"/>
        <end position="344"/>
    </location>
</feature>
<dbReference type="InterPro" id="IPR049349">
    <property type="entry name" value="DUF2264_N"/>
</dbReference>
<dbReference type="PANTHER" id="PTHR35339:SF3">
    <property type="entry name" value="DUF2264 DOMAIN-CONTAINING PROTEIN"/>
    <property type="match status" value="1"/>
</dbReference>
<protein>
    <recommendedName>
        <fullName evidence="1">DUF2264 domain-containing protein</fullName>
    </recommendedName>
</protein>